<dbReference type="STRING" id="314230.DSM3645_28912"/>
<reference evidence="2 3" key="1">
    <citation type="submission" date="2006-02" db="EMBL/GenBank/DDBJ databases">
        <authorList>
            <person name="Amann R."/>
            <person name="Ferriera S."/>
            <person name="Johnson J."/>
            <person name="Kravitz S."/>
            <person name="Halpern A."/>
            <person name="Remington K."/>
            <person name="Beeson K."/>
            <person name="Tran B."/>
            <person name="Rogers Y.-H."/>
            <person name="Friedman R."/>
            <person name="Venter J.C."/>
        </authorList>
    </citation>
    <scope>NUCLEOTIDE SEQUENCE [LARGE SCALE GENOMIC DNA]</scope>
    <source>
        <strain evidence="2 3">DSM 3645</strain>
    </source>
</reference>
<dbReference type="Proteomes" id="UP000004358">
    <property type="component" value="Unassembled WGS sequence"/>
</dbReference>
<comment type="caution">
    <text evidence="2">The sequence shown here is derived from an EMBL/GenBank/DDBJ whole genome shotgun (WGS) entry which is preliminary data.</text>
</comment>
<keyword evidence="1" id="KW-0732">Signal</keyword>
<protein>
    <submittedName>
        <fullName evidence="2">Uncharacterized protein</fullName>
    </submittedName>
</protein>
<dbReference type="AlphaFoldDB" id="A3ZPK4"/>
<feature type="chain" id="PRO_5002663976" evidence="1">
    <location>
        <begin position="19"/>
        <end position="96"/>
    </location>
</feature>
<feature type="signal peptide" evidence="1">
    <location>
        <begin position="1"/>
        <end position="18"/>
    </location>
</feature>
<name>A3ZPK4_9BACT</name>
<evidence type="ECO:0000313" key="2">
    <source>
        <dbReference type="EMBL" id="EAQ81682.1"/>
    </source>
</evidence>
<organism evidence="2 3">
    <name type="scientific">Blastopirellula marina DSM 3645</name>
    <dbReference type="NCBI Taxonomy" id="314230"/>
    <lineage>
        <taxon>Bacteria</taxon>
        <taxon>Pseudomonadati</taxon>
        <taxon>Planctomycetota</taxon>
        <taxon>Planctomycetia</taxon>
        <taxon>Pirellulales</taxon>
        <taxon>Pirellulaceae</taxon>
        <taxon>Blastopirellula</taxon>
    </lineage>
</organism>
<proteinExistence type="predicted"/>
<sequence>MAFGVIGVITLVWSPALTAPASSGAPASTSIPLKLIPKNPARGELPKQPDPVDAFRAWFTVVRPVLVASQASPEEIRQAGLDLVKHLIMEAPTNEA</sequence>
<evidence type="ECO:0000256" key="1">
    <source>
        <dbReference type="SAM" id="SignalP"/>
    </source>
</evidence>
<evidence type="ECO:0000313" key="3">
    <source>
        <dbReference type="Proteomes" id="UP000004358"/>
    </source>
</evidence>
<dbReference type="HOGENOM" id="CLU_2354188_0_0_0"/>
<accession>A3ZPK4</accession>
<dbReference type="EMBL" id="AANZ01000004">
    <property type="protein sequence ID" value="EAQ81682.1"/>
    <property type="molecule type" value="Genomic_DNA"/>
</dbReference>
<gene>
    <name evidence="2" type="ORF">DSM3645_28912</name>
</gene>